<gene>
    <name evidence="7" type="ORF">FGO68_gene7968</name>
</gene>
<evidence type="ECO:0000256" key="4">
    <source>
        <dbReference type="ARBA" id="ARBA00023136"/>
    </source>
</evidence>
<evidence type="ECO:0000256" key="5">
    <source>
        <dbReference type="SAM" id="Phobius"/>
    </source>
</evidence>
<name>A0A8J8SVN5_HALGN</name>
<accession>A0A8J8SVN5</accession>
<dbReference type="AlphaFoldDB" id="A0A8J8SVN5"/>
<sequence length="256" mass="29135">MIFWFDRTLVPDPIENFREADYLKLNPYGIFSTVPLIVFAYMYQINMPIIYAELKTRDYATMNRVVLRGTNSAIIMYSLTGIFGYLTFVKMPQVLESQNILEAPYGNNLAMIIGSFAQFVSVLTSYPLCVLPCKEAVEEMFWKKTSILIDANDVDAKRPWGDERMSPRANFFVTLALCTASFILSLFLNTLGDALTIVGSTTNPVVGFIFPIMFYWKLTPDIPILSRQKIFSLIVAVLVIAISVIDLLNFFLYKED</sequence>
<evidence type="ECO:0000256" key="3">
    <source>
        <dbReference type="ARBA" id="ARBA00022989"/>
    </source>
</evidence>
<evidence type="ECO:0000259" key="6">
    <source>
        <dbReference type="Pfam" id="PF01490"/>
    </source>
</evidence>
<protein>
    <recommendedName>
        <fullName evidence="6">Amino acid transporter transmembrane domain-containing protein</fullName>
    </recommendedName>
</protein>
<dbReference type="EMBL" id="RRYP01024318">
    <property type="protein sequence ID" value="TNV72093.1"/>
    <property type="molecule type" value="Genomic_DNA"/>
</dbReference>
<feature type="transmembrane region" description="Helical" evidence="5">
    <location>
        <begin position="194"/>
        <end position="218"/>
    </location>
</feature>
<evidence type="ECO:0000313" key="8">
    <source>
        <dbReference type="Proteomes" id="UP000785679"/>
    </source>
</evidence>
<dbReference type="OrthoDB" id="290476at2759"/>
<keyword evidence="4 5" id="KW-0472">Membrane</keyword>
<evidence type="ECO:0000313" key="7">
    <source>
        <dbReference type="EMBL" id="TNV72093.1"/>
    </source>
</evidence>
<keyword evidence="3 5" id="KW-1133">Transmembrane helix</keyword>
<feature type="domain" description="Amino acid transporter transmembrane" evidence="6">
    <location>
        <begin position="28"/>
        <end position="244"/>
    </location>
</feature>
<comment type="caution">
    <text evidence="7">The sequence shown here is derived from an EMBL/GenBank/DDBJ whole genome shotgun (WGS) entry which is preliminary data.</text>
</comment>
<dbReference type="InterPro" id="IPR013057">
    <property type="entry name" value="AA_transpt_TM"/>
</dbReference>
<dbReference type="Proteomes" id="UP000785679">
    <property type="component" value="Unassembled WGS sequence"/>
</dbReference>
<comment type="subcellular location">
    <subcellularLocation>
        <location evidence="1">Membrane</location>
        <topology evidence="1">Multi-pass membrane protein</topology>
    </subcellularLocation>
</comment>
<feature type="transmembrane region" description="Helical" evidence="5">
    <location>
        <begin position="25"/>
        <end position="44"/>
    </location>
</feature>
<feature type="transmembrane region" description="Helical" evidence="5">
    <location>
        <begin position="169"/>
        <end position="188"/>
    </location>
</feature>
<evidence type="ECO:0000256" key="2">
    <source>
        <dbReference type="ARBA" id="ARBA00022692"/>
    </source>
</evidence>
<feature type="transmembrane region" description="Helical" evidence="5">
    <location>
        <begin position="65"/>
        <end position="89"/>
    </location>
</feature>
<proteinExistence type="predicted"/>
<evidence type="ECO:0000256" key="1">
    <source>
        <dbReference type="ARBA" id="ARBA00004141"/>
    </source>
</evidence>
<feature type="transmembrane region" description="Helical" evidence="5">
    <location>
        <begin position="109"/>
        <end position="133"/>
    </location>
</feature>
<dbReference type="Pfam" id="PF01490">
    <property type="entry name" value="Aa_trans"/>
    <property type="match status" value="1"/>
</dbReference>
<organism evidence="7 8">
    <name type="scientific">Halteria grandinella</name>
    <dbReference type="NCBI Taxonomy" id="5974"/>
    <lineage>
        <taxon>Eukaryota</taxon>
        <taxon>Sar</taxon>
        <taxon>Alveolata</taxon>
        <taxon>Ciliophora</taxon>
        <taxon>Intramacronucleata</taxon>
        <taxon>Spirotrichea</taxon>
        <taxon>Stichotrichia</taxon>
        <taxon>Sporadotrichida</taxon>
        <taxon>Halteriidae</taxon>
        <taxon>Halteria</taxon>
    </lineage>
</organism>
<keyword evidence="2 5" id="KW-0812">Transmembrane</keyword>
<reference evidence="7" key="1">
    <citation type="submission" date="2019-06" db="EMBL/GenBank/DDBJ databases">
        <authorList>
            <person name="Zheng W."/>
        </authorList>
    </citation>
    <scope>NUCLEOTIDE SEQUENCE</scope>
    <source>
        <strain evidence="7">QDHG01</strain>
    </source>
</reference>
<dbReference type="PANTHER" id="PTHR22950">
    <property type="entry name" value="AMINO ACID TRANSPORTER"/>
    <property type="match status" value="1"/>
</dbReference>
<dbReference type="GO" id="GO:0016020">
    <property type="term" value="C:membrane"/>
    <property type="evidence" value="ECO:0007669"/>
    <property type="project" value="UniProtKB-SubCell"/>
</dbReference>
<dbReference type="GO" id="GO:0015179">
    <property type="term" value="F:L-amino acid transmembrane transporter activity"/>
    <property type="evidence" value="ECO:0007669"/>
    <property type="project" value="TreeGrafter"/>
</dbReference>
<feature type="transmembrane region" description="Helical" evidence="5">
    <location>
        <begin position="230"/>
        <end position="253"/>
    </location>
</feature>
<keyword evidence="8" id="KW-1185">Reference proteome</keyword>